<dbReference type="EMBL" id="JAPHNI010000348">
    <property type="protein sequence ID" value="KAJ8112143.1"/>
    <property type="molecule type" value="Genomic_DNA"/>
</dbReference>
<accession>A0ACC2IAB6</accession>
<organism evidence="1 2">
    <name type="scientific">Boeremia exigua</name>
    <dbReference type="NCBI Taxonomy" id="749465"/>
    <lineage>
        <taxon>Eukaryota</taxon>
        <taxon>Fungi</taxon>
        <taxon>Dikarya</taxon>
        <taxon>Ascomycota</taxon>
        <taxon>Pezizomycotina</taxon>
        <taxon>Dothideomycetes</taxon>
        <taxon>Pleosporomycetidae</taxon>
        <taxon>Pleosporales</taxon>
        <taxon>Pleosporineae</taxon>
        <taxon>Didymellaceae</taxon>
        <taxon>Boeremia</taxon>
    </lineage>
</organism>
<reference evidence="1" key="1">
    <citation type="submission" date="2022-11" db="EMBL/GenBank/DDBJ databases">
        <title>Genome Sequence of Boeremia exigua.</title>
        <authorList>
            <person name="Buettner E."/>
        </authorList>
    </citation>
    <scope>NUCLEOTIDE SEQUENCE</scope>
    <source>
        <strain evidence="1">CU02</strain>
    </source>
</reference>
<keyword evidence="2" id="KW-1185">Reference proteome</keyword>
<dbReference type="Proteomes" id="UP001153331">
    <property type="component" value="Unassembled WGS sequence"/>
</dbReference>
<proteinExistence type="predicted"/>
<name>A0ACC2IAB6_9PLEO</name>
<protein>
    <submittedName>
        <fullName evidence="1">Uncharacterized protein</fullName>
    </submittedName>
</protein>
<evidence type="ECO:0000313" key="2">
    <source>
        <dbReference type="Proteomes" id="UP001153331"/>
    </source>
</evidence>
<comment type="caution">
    <text evidence="1">The sequence shown here is derived from an EMBL/GenBank/DDBJ whole genome shotgun (WGS) entry which is preliminary data.</text>
</comment>
<evidence type="ECO:0000313" key="1">
    <source>
        <dbReference type="EMBL" id="KAJ8112143.1"/>
    </source>
</evidence>
<gene>
    <name evidence="1" type="ORF">OPT61_g5423</name>
</gene>
<sequence>MYRPIKPEDRFFAYEYDAVTQRNQTNSPLLRLPAELRSHIYEFVFESATLKRDLSPTSSGSHRVVLDRPTLTLVCRQTRFEMRPLQNDFEYHRLNIRMEGKHLPDLVDWVGPEQCAKIVQLDMFQSLAGAIRRRVRDAALQGPYVGPWASGGDQIFPALKRVVITYPVDRADDAIEIGESLQTLFAKPDLDVRFKAAKYWRSRR</sequence>